<reference evidence="5 6" key="1">
    <citation type="submission" date="2024-02" db="EMBL/GenBank/DDBJ databases">
        <title>Winogradskyella poriferorum JCM 12885.</title>
        <authorList>
            <person name="Zhang D.-F."/>
            <person name="Fu Z.-Y."/>
        </authorList>
    </citation>
    <scope>NUCLEOTIDE SEQUENCE [LARGE SCALE GENOMIC DNA]</scope>
    <source>
        <strain evidence="5 6">JCM 12885</strain>
    </source>
</reference>
<feature type="chain" id="PRO_5046552281" evidence="3">
    <location>
        <begin position="20"/>
        <end position="289"/>
    </location>
</feature>
<accession>A0ABU7W520</accession>
<feature type="region of interest" description="Disordered" evidence="2">
    <location>
        <begin position="30"/>
        <end position="64"/>
    </location>
</feature>
<keyword evidence="6" id="KW-1185">Reference proteome</keyword>
<dbReference type="Pfam" id="PF18962">
    <property type="entry name" value="Por_Secre_tail"/>
    <property type="match status" value="1"/>
</dbReference>
<gene>
    <name evidence="5" type="ORF">V1468_07445</name>
</gene>
<dbReference type="RefSeq" id="WP_331809609.1">
    <property type="nucleotide sequence ID" value="NZ_JAZHOU010000002.1"/>
</dbReference>
<comment type="caution">
    <text evidence="5">The sequence shown here is derived from an EMBL/GenBank/DDBJ whole genome shotgun (WGS) entry which is preliminary data.</text>
</comment>
<feature type="compositionally biased region" description="Polar residues" evidence="2">
    <location>
        <begin position="34"/>
        <end position="51"/>
    </location>
</feature>
<evidence type="ECO:0000259" key="4">
    <source>
        <dbReference type="Pfam" id="PF18962"/>
    </source>
</evidence>
<evidence type="ECO:0000256" key="1">
    <source>
        <dbReference type="ARBA" id="ARBA00022729"/>
    </source>
</evidence>
<dbReference type="Proteomes" id="UP001356704">
    <property type="component" value="Unassembled WGS sequence"/>
</dbReference>
<feature type="domain" description="Secretion system C-terminal sorting" evidence="4">
    <location>
        <begin position="217"/>
        <end position="287"/>
    </location>
</feature>
<evidence type="ECO:0000256" key="2">
    <source>
        <dbReference type="SAM" id="MobiDB-lite"/>
    </source>
</evidence>
<proteinExistence type="predicted"/>
<organism evidence="5 6">
    <name type="scientific">Winogradskyella poriferorum</name>
    <dbReference type="NCBI Taxonomy" id="307627"/>
    <lineage>
        <taxon>Bacteria</taxon>
        <taxon>Pseudomonadati</taxon>
        <taxon>Bacteroidota</taxon>
        <taxon>Flavobacteriia</taxon>
        <taxon>Flavobacteriales</taxon>
        <taxon>Flavobacteriaceae</taxon>
        <taxon>Winogradskyella</taxon>
    </lineage>
</organism>
<name>A0ABU7W520_9FLAO</name>
<dbReference type="NCBIfam" id="TIGR04183">
    <property type="entry name" value="Por_Secre_tail"/>
    <property type="match status" value="1"/>
</dbReference>
<protein>
    <submittedName>
        <fullName evidence="5">T9SS type A sorting domain-containing protein</fullName>
    </submittedName>
</protein>
<dbReference type="EMBL" id="JAZHOU010000002">
    <property type="protein sequence ID" value="MEF3078832.1"/>
    <property type="molecule type" value="Genomic_DNA"/>
</dbReference>
<feature type="signal peptide" evidence="3">
    <location>
        <begin position="1"/>
        <end position="19"/>
    </location>
</feature>
<keyword evidence="1 3" id="KW-0732">Signal</keyword>
<sequence length="289" mass="30839">MKRTLLLFSLSLIFSTVSAQVVLNQVDDFEDGTTKNWSDPSGTGTENISNNGPGGDGDNYLRDYTNGNGAGSGSKLIIRNNGNQWSGNFIAEGVQSITLNVRALTNTINVRLSINGSGGKFSTTNAVTVAPADEWVLAEFPITPSDWTAVSDGIDGGAAGTDINATLTNVTQFRILSNPVPSWIGEAIDAEMHLDNITASGSLSVNDFTKQDVEFSISPNPAKSKLNIVMPSGSEEMNLEVFDVLGKRVHKGTITQLSSSVNVSNWKSGVYLVKVSDGKTTQTKRFIKQ</sequence>
<evidence type="ECO:0000313" key="6">
    <source>
        <dbReference type="Proteomes" id="UP001356704"/>
    </source>
</evidence>
<evidence type="ECO:0000256" key="3">
    <source>
        <dbReference type="SAM" id="SignalP"/>
    </source>
</evidence>
<dbReference type="InterPro" id="IPR026444">
    <property type="entry name" value="Secre_tail"/>
</dbReference>
<evidence type="ECO:0000313" key="5">
    <source>
        <dbReference type="EMBL" id="MEF3078832.1"/>
    </source>
</evidence>